<feature type="region of interest" description="Disordered" evidence="1">
    <location>
        <begin position="205"/>
        <end position="263"/>
    </location>
</feature>
<feature type="compositionally biased region" description="Pro residues" evidence="1">
    <location>
        <begin position="33"/>
        <end position="49"/>
    </location>
</feature>
<feature type="compositionally biased region" description="Low complexity" evidence="1">
    <location>
        <begin position="811"/>
        <end position="820"/>
    </location>
</feature>
<feature type="region of interest" description="Disordered" evidence="1">
    <location>
        <begin position="710"/>
        <end position="838"/>
    </location>
</feature>
<accession>A0AAF0YDV9</accession>
<dbReference type="RefSeq" id="XP_062630951.1">
    <property type="nucleotide sequence ID" value="XM_062774967.1"/>
</dbReference>
<feature type="compositionally biased region" description="Polar residues" evidence="1">
    <location>
        <begin position="616"/>
        <end position="625"/>
    </location>
</feature>
<dbReference type="Proteomes" id="UP000827549">
    <property type="component" value="Chromosome 6"/>
</dbReference>
<feature type="compositionally biased region" description="Polar residues" evidence="1">
    <location>
        <begin position="821"/>
        <end position="837"/>
    </location>
</feature>
<feature type="compositionally biased region" description="Pro residues" evidence="1">
    <location>
        <begin position="69"/>
        <end position="80"/>
    </location>
</feature>
<name>A0AAF0YDV9_9TREE</name>
<proteinExistence type="predicted"/>
<feature type="region of interest" description="Disordered" evidence="1">
    <location>
        <begin position="347"/>
        <end position="373"/>
    </location>
</feature>
<protein>
    <submittedName>
        <fullName evidence="2">Uncharacterized protein</fullName>
    </submittedName>
</protein>
<evidence type="ECO:0000313" key="3">
    <source>
        <dbReference type="Proteomes" id="UP000827549"/>
    </source>
</evidence>
<feature type="compositionally biased region" description="Basic and acidic residues" evidence="1">
    <location>
        <begin position="427"/>
        <end position="437"/>
    </location>
</feature>
<gene>
    <name evidence="2" type="ORF">LOC62_06G008435</name>
</gene>
<reference evidence="2" key="1">
    <citation type="submission" date="2023-10" db="EMBL/GenBank/DDBJ databases">
        <authorList>
            <person name="Noh H."/>
        </authorList>
    </citation>
    <scope>NUCLEOTIDE SEQUENCE</scope>
    <source>
        <strain evidence="2">DUCC4014</strain>
    </source>
</reference>
<keyword evidence="3" id="KW-1185">Reference proteome</keyword>
<feature type="region of interest" description="Disordered" evidence="1">
    <location>
        <begin position="167"/>
        <end position="186"/>
    </location>
</feature>
<feature type="region of interest" description="Disordered" evidence="1">
    <location>
        <begin position="602"/>
        <end position="628"/>
    </location>
</feature>
<sequence length="1135" mass="123797">MPAIVKNTINLFRTSRKADPVEPPDNPLVFPSTPSPPPLPPAPALPPPVRRYSPNNEQLAGAGGVPPRATAPPTVPMPPKPKSRHSSAPVPNYAAHGGGAADMTPTTQAKVLPWVNGLRNQVYEEPMGLVGPYPAPPTRPQSLYSPPPLPTVPKPPSALTFAALVEEQDPVPPSPRRHEDDVLSRGAGLAADVDKAMLAFPSLRDFPSTPGTFGGTPAEGSFKQDTAPLMKASKPAKSKEKKTTPRQSHSMPPAQTLEKQPFALPPAVVLPRIHKQRREFPFSIEEAFVTQEREKARADTFAQLVANQGKPAVAPIAKLGSPFRPDTFETLPTSTDTSFGHIAHENGRPIASAANTPHAPKRTEDRATSMPPAAVPQDPPFIFHTTSPAMYMDSLRFAAAPVQVAKINEVRVDQQSAYVETVMDEEATPRVRQKSERAIVVNPPSRDEPQAATQQTPKAGHSHSRQQSAPLSYFSDVLSEATFKAPSYAPTTTTNVHNMVEQSSFHDETLCQLLDAARLNLVGEQAKKALMRAARARVIELKDIKEHGEQSPPPIHMTSPLAIKKKKHHRAKTEEATIPHSMVEAAAKLSKQASKAEIVAKMPSVPQSAPAPEPSTPSDRSTRQQSPPPWANEIIQRLEAFDARFSELGKRSTDKGPLEAAVIFGTGPSAEDMEVLKNALNNISAYPAYSYAGETIDFGYAKPGSIHTVAPTVSPESDPRGAASNVNLNEATPKQRDTMTWGSEVDMPDQTPPLMPRPPRIEIQPPTTLASKTTTGTTHSPTNNASGSPSEASNARTFGVRTPEKPPPVPSKSVGPKSVSNTEPRPSSSAGMVSMSTPPVKPADLFSMTMSPTTTYRSHAFHGSVDMPQMKSTVPAAPWDLVTQRLYGWALVWEEDSFVRALERMALGFQVKFPLAVYTMLIFKRNIHRRLNMTPPLVCDKLFVPPNIADGINKSVHSKQFSDAKLILESLWQPFRFKEPPRVIVSLMKHGGRENTWLAARHDLTTGKLLVYVVGPGLQDAPEGKDLDNRVYMWWLAIRQAWPQYSIPHTDTPDRLPYTIKTVPIPVAQKESSSLKAMVISRNFLLGMRPETTDDVTRLREAVWGEVRRLLLKKQQGKLHVHSMDAGATDTISNL</sequence>
<feature type="compositionally biased region" description="Polar residues" evidence="1">
    <location>
        <begin position="783"/>
        <end position="796"/>
    </location>
</feature>
<dbReference type="EMBL" id="CP086719">
    <property type="protein sequence ID" value="WOO84925.1"/>
    <property type="molecule type" value="Genomic_DNA"/>
</dbReference>
<organism evidence="2 3">
    <name type="scientific">Vanrija pseudolonga</name>
    <dbReference type="NCBI Taxonomy" id="143232"/>
    <lineage>
        <taxon>Eukaryota</taxon>
        <taxon>Fungi</taxon>
        <taxon>Dikarya</taxon>
        <taxon>Basidiomycota</taxon>
        <taxon>Agaricomycotina</taxon>
        <taxon>Tremellomycetes</taxon>
        <taxon>Trichosporonales</taxon>
        <taxon>Trichosporonaceae</taxon>
        <taxon>Vanrija</taxon>
    </lineage>
</organism>
<feature type="region of interest" description="Disordered" evidence="1">
    <location>
        <begin position="15"/>
        <end position="104"/>
    </location>
</feature>
<evidence type="ECO:0000313" key="2">
    <source>
        <dbReference type="EMBL" id="WOO84925.1"/>
    </source>
</evidence>
<feature type="region of interest" description="Disordered" evidence="1">
    <location>
        <begin position="424"/>
        <end position="469"/>
    </location>
</feature>
<evidence type="ECO:0000256" key="1">
    <source>
        <dbReference type="SAM" id="MobiDB-lite"/>
    </source>
</evidence>
<dbReference type="GeneID" id="87811601"/>
<feature type="compositionally biased region" description="Low complexity" evidence="1">
    <location>
        <begin position="765"/>
        <end position="782"/>
    </location>
</feature>
<dbReference type="AlphaFoldDB" id="A0AAF0YDV9"/>